<evidence type="ECO:0000259" key="3">
    <source>
        <dbReference type="SMART" id="SM00872"/>
    </source>
</evidence>
<comment type="caution">
    <text evidence="4">The sequence shown here is derived from an EMBL/GenBank/DDBJ whole genome shotgun (WGS) entry which is preliminary data.</text>
</comment>
<dbReference type="InterPro" id="IPR037094">
    <property type="entry name" value="Glyco_hydro_38_cen_sf"/>
</dbReference>
<dbReference type="SUPFAM" id="SSF88688">
    <property type="entry name" value="Families 57/38 glycoside transferase middle domain"/>
    <property type="match status" value="1"/>
</dbReference>
<keyword evidence="1" id="KW-0378">Hydrolase</keyword>
<feature type="compositionally biased region" description="Basic and acidic residues" evidence="2">
    <location>
        <begin position="52"/>
        <end position="63"/>
    </location>
</feature>
<proteinExistence type="predicted"/>
<organism evidence="4 5">
    <name type="scientific">Saguinus oedipus</name>
    <name type="common">Cotton-top tamarin</name>
    <name type="synonym">Oedipomidas oedipus</name>
    <dbReference type="NCBI Taxonomy" id="9490"/>
    <lineage>
        <taxon>Eukaryota</taxon>
        <taxon>Metazoa</taxon>
        <taxon>Chordata</taxon>
        <taxon>Craniata</taxon>
        <taxon>Vertebrata</taxon>
        <taxon>Euteleostomi</taxon>
        <taxon>Mammalia</taxon>
        <taxon>Eutheria</taxon>
        <taxon>Euarchontoglires</taxon>
        <taxon>Primates</taxon>
        <taxon>Haplorrhini</taxon>
        <taxon>Platyrrhini</taxon>
        <taxon>Cebidae</taxon>
        <taxon>Callitrichinae</taxon>
        <taxon>Saguinus</taxon>
    </lineage>
</organism>
<keyword evidence="5" id="KW-1185">Reference proteome</keyword>
<sequence length="150" mass="16674">MAAKPWRTPSDPQAVAYPLGHMTTPPSLVQDQWAVWCRTSGGRTGNQGKSGHIPDSEDQESRNNRKPPSGTDGHSREEPFQAWTGFYTSRSALKGLARRASALLYAGESMFTRYMWPAPRGHLDPAWALQQLQQLRWAVSEVTPRLATVA</sequence>
<feature type="domain" description="Glycoside hydrolase family 38 central" evidence="3">
    <location>
        <begin position="81"/>
        <end position="146"/>
    </location>
</feature>
<evidence type="ECO:0000313" key="4">
    <source>
        <dbReference type="EMBL" id="KAK2115452.1"/>
    </source>
</evidence>
<dbReference type="SMART" id="SM00872">
    <property type="entry name" value="Alpha-mann_mid"/>
    <property type="match status" value="1"/>
</dbReference>
<dbReference type="InterPro" id="IPR028995">
    <property type="entry name" value="Glyco_hydro_57/38_cen_sf"/>
</dbReference>
<feature type="region of interest" description="Disordered" evidence="2">
    <location>
        <begin position="39"/>
        <end position="80"/>
    </location>
</feature>
<accession>A0ABQ9W1C5</accession>
<gene>
    <name evidence="4" type="ORF">P7K49_006078</name>
</gene>
<evidence type="ECO:0000256" key="2">
    <source>
        <dbReference type="SAM" id="MobiDB-lite"/>
    </source>
</evidence>
<protein>
    <recommendedName>
        <fullName evidence="3">Glycoside hydrolase family 38 central domain-containing protein</fullName>
    </recommendedName>
</protein>
<reference evidence="4 5" key="1">
    <citation type="submission" date="2023-05" db="EMBL/GenBank/DDBJ databases">
        <title>B98-5 Cell Line De Novo Hybrid Assembly: An Optical Mapping Approach.</title>
        <authorList>
            <person name="Kananen K."/>
            <person name="Auerbach J.A."/>
            <person name="Kautto E."/>
            <person name="Blachly J.S."/>
        </authorList>
    </citation>
    <scope>NUCLEOTIDE SEQUENCE [LARGE SCALE GENOMIC DNA]</scope>
    <source>
        <strain evidence="4">B95-8</strain>
        <tissue evidence="4">Cell line</tissue>
    </source>
</reference>
<dbReference type="InterPro" id="IPR015341">
    <property type="entry name" value="Glyco_hydro_38_cen"/>
</dbReference>
<dbReference type="EMBL" id="JASSZA010000003">
    <property type="protein sequence ID" value="KAK2115452.1"/>
    <property type="molecule type" value="Genomic_DNA"/>
</dbReference>
<dbReference type="Proteomes" id="UP001266305">
    <property type="component" value="Unassembled WGS sequence"/>
</dbReference>
<evidence type="ECO:0000256" key="1">
    <source>
        <dbReference type="ARBA" id="ARBA00022801"/>
    </source>
</evidence>
<dbReference type="Pfam" id="PF09261">
    <property type="entry name" value="Alpha-mann_mid"/>
    <property type="match status" value="1"/>
</dbReference>
<feature type="region of interest" description="Disordered" evidence="2">
    <location>
        <begin position="1"/>
        <end position="26"/>
    </location>
</feature>
<evidence type="ECO:0000313" key="5">
    <source>
        <dbReference type="Proteomes" id="UP001266305"/>
    </source>
</evidence>
<name>A0ABQ9W1C5_SAGOE</name>
<dbReference type="Gene3D" id="1.20.1270.50">
    <property type="entry name" value="Glycoside hydrolase family 38, central domain"/>
    <property type="match status" value="1"/>
</dbReference>